<organism evidence="1 2">
    <name type="scientific">Azotobacter beijerinckii</name>
    <dbReference type="NCBI Taxonomy" id="170623"/>
    <lineage>
        <taxon>Bacteria</taxon>
        <taxon>Pseudomonadati</taxon>
        <taxon>Pseudomonadota</taxon>
        <taxon>Gammaproteobacteria</taxon>
        <taxon>Pseudomonadales</taxon>
        <taxon>Pseudomonadaceae</taxon>
        <taxon>Azotobacter</taxon>
    </lineage>
</organism>
<dbReference type="Gene3D" id="3.30.1120.70">
    <property type="match status" value="1"/>
</dbReference>
<dbReference type="Gene3D" id="3.40.140.120">
    <property type="match status" value="1"/>
</dbReference>
<dbReference type="Pfam" id="PF04860">
    <property type="entry name" value="Phage_portal"/>
    <property type="match status" value="1"/>
</dbReference>
<reference evidence="1 2" key="1">
    <citation type="submission" date="2016-10" db="EMBL/GenBank/DDBJ databases">
        <authorList>
            <person name="de Groot N.N."/>
        </authorList>
    </citation>
    <scope>NUCLEOTIDE SEQUENCE [LARGE SCALE GENOMIC DNA]</scope>
    <source>
        <strain evidence="1 2">DSM 373</strain>
    </source>
</reference>
<evidence type="ECO:0000313" key="2">
    <source>
        <dbReference type="Proteomes" id="UP000199250"/>
    </source>
</evidence>
<dbReference type="EMBL" id="FNYQ01000076">
    <property type="protein sequence ID" value="SEJ31731.1"/>
    <property type="molecule type" value="Genomic_DNA"/>
</dbReference>
<accession>A0A1H6XRR3</accession>
<evidence type="ECO:0000313" key="1">
    <source>
        <dbReference type="EMBL" id="SEJ31731.1"/>
    </source>
</evidence>
<dbReference type="AlphaFoldDB" id="A0A1H6XRR3"/>
<dbReference type="InterPro" id="IPR006944">
    <property type="entry name" value="Phage/GTA_portal"/>
</dbReference>
<protein>
    <submittedName>
        <fullName evidence="1">Phage portal protein, HK97 family</fullName>
    </submittedName>
</protein>
<dbReference type="Proteomes" id="UP000199250">
    <property type="component" value="Unassembled WGS sequence"/>
</dbReference>
<dbReference type="RefSeq" id="WP_090734076.1">
    <property type="nucleotide sequence ID" value="NZ_FNYQ01000076.1"/>
</dbReference>
<dbReference type="Gene3D" id="1.20.1270.210">
    <property type="match status" value="1"/>
</dbReference>
<proteinExistence type="predicted"/>
<gene>
    <name evidence="1" type="ORF">SAMN04244572_03522</name>
</gene>
<name>A0A1H6XRR3_9GAMM</name>
<dbReference type="OrthoDB" id="9765386at2"/>
<sequence length="429" mass="46193">MANSLFNALLLAAVKPSKVAGNGAGGLFSALKGGSSTSGNTVTTNSALKVSTVWSCVRLIAETIATLPLGMYRRLPDGGREGATDHALHGILALSPNAEMTSVGFWEAMVASMLLWGNAYAQIHRSGGRVIGLTLLLPDKMATSYVKERAQLKYEYAFPEGGKRELASDEVLHIPAFSLDGLLGLSPISYGANVIGAAQAADDAASATFKNGLMPTVAFKVDRVLKPTQREDFRQYVATISGALNAGRAPVLEQGVTPEAIGINPADAQLLESRGWSVEEICRFYRVPPWMVGHTEKSTSWGTGIEQQMIGFLTFTLGPWLRRIERAVGKKLLPPQERGTYYAEFALEGLLRADSAARAQFYSTMTQNGIYTRDECRVRENLPRRGGNADALTVQTNLSPIDLLGQTSDGQAARAALQNWLNEPSLSKE</sequence>
<dbReference type="InterPro" id="IPR006427">
    <property type="entry name" value="Portal_HK97"/>
</dbReference>
<dbReference type="NCBIfam" id="TIGR01537">
    <property type="entry name" value="portal_HK97"/>
    <property type="match status" value="1"/>
</dbReference>